<accession>A0A7D8UTV4</accession>
<dbReference type="EMBL" id="QGMG01000266">
    <property type="protein sequence ID" value="TVY55177.1"/>
    <property type="molecule type" value="Genomic_DNA"/>
</dbReference>
<evidence type="ECO:0000256" key="1">
    <source>
        <dbReference type="SAM" id="Coils"/>
    </source>
</evidence>
<sequence length="396" mass="44914">MDQLFRLKNTVTDYFSLAKRRRTIGASTATPIKETEHTFLTPPSESKALGTFRDKIYTAPNPRKRGRTEFEGDGSGLSPDDSVSQLTCSEDEAEGSGDALVKLEEAIEEDIEEAEIEEEEEEENEDAVTQAKVQEYLERQAELEMRKEEIETARAAGDWHTDELYLFERLTMRSYEELIPGEWKIDFSTLPELLFTDDPNKTFISYNCNSSGRGAKALQELLKLGTRVREKVAAGRAPEPLIEREIKRYIQYTEKDGGYSKKRFLPVISVVRARPGEAIDSITQAITSEMTFLARKHRESLSFQIIGESQLDANKRIPPLLYGMVVARTNVIFVTLDSANPNATIRHMTHFDFAIKKMDVWNGFAISIMAICARNYTMAIKDELEVDDDPESDPDL</sequence>
<comment type="caution">
    <text evidence="3">The sequence shown here is derived from an EMBL/GenBank/DDBJ whole genome shotgun (WGS) entry which is preliminary data.</text>
</comment>
<evidence type="ECO:0000313" key="4">
    <source>
        <dbReference type="Proteomes" id="UP000481288"/>
    </source>
</evidence>
<dbReference type="AlphaFoldDB" id="A0A7D8UTV4"/>
<keyword evidence="4" id="KW-1185">Reference proteome</keyword>
<evidence type="ECO:0000256" key="2">
    <source>
        <dbReference type="SAM" id="MobiDB-lite"/>
    </source>
</evidence>
<organism evidence="3 4">
    <name type="scientific">Lachnellula cervina</name>
    <dbReference type="NCBI Taxonomy" id="1316786"/>
    <lineage>
        <taxon>Eukaryota</taxon>
        <taxon>Fungi</taxon>
        <taxon>Dikarya</taxon>
        <taxon>Ascomycota</taxon>
        <taxon>Pezizomycotina</taxon>
        <taxon>Leotiomycetes</taxon>
        <taxon>Helotiales</taxon>
        <taxon>Lachnaceae</taxon>
        <taxon>Lachnellula</taxon>
    </lineage>
</organism>
<name>A0A7D8UTV4_9HELO</name>
<protein>
    <submittedName>
        <fullName evidence="3">Uncharacterized protein</fullName>
    </submittedName>
</protein>
<reference evidence="3 4" key="1">
    <citation type="submission" date="2018-05" db="EMBL/GenBank/DDBJ databases">
        <title>Whole genome sequencing for identification of molecular markers to develop diagnostic detection tools for the regulated plant pathogen Lachnellula willkommii.</title>
        <authorList>
            <person name="Giroux E."/>
            <person name="Bilodeau G."/>
        </authorList>
    </citation>
    <scope>NUCLEOTIDE SEQUENCE [LARGE SCALE GENOMIC DNA]</scope>
    <source>
        <strain evidence="3 4">CBS 625.97</strain>
    </source>
</reference>
<proteinExistence type="predicted"/>
<gene>
    <name evidence="3" type="ORF">LCER1_G002623</name>
</gene>
<dbReference type="Proteomes" id="UP000481288">
    <property type="component" value="Unassembled WGS sequence"/>
</dbReference>
<feature type="coiled-coil region" evidence="1">
    <location>
        <begin position="100"/>
        <end position="153"/>
    </location>
</feature>
<keyword evidence="1" id="KW-0175">Coiled coil</keyword>
<dbReference type="OrthoDB" id="5286775at2759"/>
<feature type="region of interest" description="Disordered" evidence="2">
    <location>
        <begin position="57"/>
        <end position="98"/>
    </location>
</feature>
<evidence type="ECO:0000313" key="3">
    <source>
        <dbReference type="EMBL" id="TVY55177.1"/>
    </source>
</evidence>